<dbReference type="Pfam" id="PF25185">
    <property type="entry name" value="Tad3"/>
    <property type="match status" value="1"/>
</dbReference>
<sequence>MSLVGFAKRELAVLEEDGDDMQKEMNNCILEIIETFSKQGHSGFSASYAMQIIERILRFKPVTPLTGEDDEWNVVDEDLEQNKRCPSVFRYNKDNKTAYNIDGKIFSEDGGETWYTCEDSHVSVTFPYTPEEPERVIIL</sequence>
<dbReference type="STRING" id="568899.SAMN05192534_12338"/>
<dbReference type="Proteomes" id="UP000199163">
    <property type="component" value="Unassembled WGS sequence"/>
</dbReference>
<evidence type="ECO:0000313" key="1">
    <source>
        <dbReference type="EMBL" id="SDI15160.1"/>
    </source>
</evidence>
<dbReference type="OrthoDB" id="8481366at2"/>
<proteinExistence type="predicted"/>
<accession>A0A1G8I9C4</accession>
<organism evidence="1 2">
    <name type="scientific">Alteribacillus persepolensis</name>
    <dbReference type="NCBI Taxonomy" id="568899"/>
    <lineage>
        <taxon>Bacteria</taxon>
        <taxon>Bacillati</taxon>
        <taxon>Bacillota</taxon>
        <taxon>Bacilli</taxon>
        <taxon>Bacillales</taxon>
        <taxon>Bacillaceae</taxon>
        <taxon>Alteribacillus</taxon>
    </lineage>
</organism>
<name>A0A1G8I9C4_9BACI</name>
<dbReference type="RefSeq" id="WP_091275573.1">
    <property type="nucleotide sequence ID" value="NZ_FNDK01000023.1"/>
</dbReference>
<dbReference type="EMBL" id="FNDK01000023">
    <property type="protein sequence ID" value="SDI15160.1"/>
    <property type="molecule type" value="Genomic_DNA"/>
</dbReference>
<keyword evidence="2" id="KW-1185">Reference proteome</keyword>
<evidence type="ECO:0000313" key="2">
    <source>
        <dbReference type="Proteomes" id="UP000199163"/>
    </source>
</evidence>
<dbReference type="InterPro" id="IPR057383">
    <property type="entry name" value="Tad3"/>
</dbReference>
<gene>
    <name evidence="1" type="ORF">SAMN05192534_12338</name>
</gene>
<reference evidence="1 2" key="1">
    <citation type="submission" date="2016-10" db="EMBL/GenBank/DDBJ databases">
        <authorList>
            <person name="de Groot N.N."/>
        </authorList>
    </citation>
    <scope>NUCLEOTIDE SEQUENCE [LARGE SCALE GENOMIC DNA]</scope>
    <source>
        <strain evidence="1 2">DSM 21632</strain>
    </source>
</reference>
<dbReference type="AlphaFoldDB" id="A0A1G8I9C4"/>
<protein>
    <submittedName>
        <fullName evidence="1">Uncharacterized protein</fullName>
    </submittedName>
</protein>